<dbReference type="EMBL" id="UYRS01018388">
    <property type="protein sequence ID" value="VDK34428.1"/>
    <property type="molecule type" value="Genomic_DNA"/>
</dbReference>
<dbReference type="AlphaFoldDB" id="A0A0R3W4R6"/>
<keyword evidence="2" id="KW-1185">Reference proteome</keyword>
<reference evidence="3" key="1">
    <citation type="submission" date="2017-02" db="UniProtKB">
        <authorList>
            <consortium name="WormBaseParasite"/>
        </authorList>
    </citation>
    <scope>IDENTIFICATION</scope>
</reference>
<organism evidence="3">
    <name type="scientific">Taenia asiatica</name>
    <name type="common">Asian tapeworm</name>
    <dbReference type="NCBI Taxonomy" id="60517"/>
    <lineage>
        <taxon>Eukaryota</taxon>
        <taxon>Metazoa</taxon>
        <taxon>Spiralia</taxon>
        <taxon>Lophotrochozoa</taxon>
        <taxon>Platyhelminthes</taxon>
        <taxon>Cestoda</taxon>
        <taxon>Eucestoda</taxon>
        <taxon>Cyclophyllidea</taxon>
        <taxon>Taeniidae</taxon>
        <taxon>Taenia</taxon>
    </lineage>
</organism>
<sequence>MKNHEGISAESVHVLEAQMLINTTCGGIMRRDDSGKELRRRLLVLFPSSQAHVDLEERIKIVVFGFLLDDIELESEEEMDKCLSILSDDTHLLAAVKAVLASASFTGGMGGHLTEAMSLKVLYHSNAIQLLAKLGVPKAEFHGVHCATFLGVGQRRKSMSVDLYIRQFLPKFIRSIMNTSERFMLDALLYPIALTLFQQNDFLCHIRDSMVASVVKVNVELVRPLRKLPPNMITENNE</sequence>
<dbReference type="Proteomes" id="UP000282613">
    <property type="component" value="Unassembled WGS sequence"/>
</dbReference>
<dbReference type="OrthoDB" id="6246200at2759"/>
<proteinExistence type="predicted"/>
<reference evidence="1 2" key="2">
    <citation type="submission" date="2018-11" db="EMBL/GenBank/DDBJ databases">
        <authorList>
            <consortium name="Pathogen Informatics"/>
        </authorList>
    </citation>
    <scope>NUCLEOTIDE SEQUENCE [LARGE SCALE GENOMIC DNA]</scope>
</reference>
<accession>A0A0R3W4R6</accession>
<gene>
    <name evidence="1" type="ORF">TASK_LOCUS5055</name>
</gene>
<evidence type="ECO:0000313" key="1">
    <source>
        <dbReference type="EMBL" id="VDK34428.1"/>
    </source>
</evidence>
<evidence type="ECO:0000313" key="3">
    <source>
        <dbReference type="WBParaSite" id="TASK_0000505401-mRNA-1"/>
    </source>
</evidence>
<protein>
    <submittedName>
        <fullName evidence="3">NPH3 domain-containing protein</fullName>
    </submittedName>
</protein>
<dbReference type="WBParaSite" id="TASK_0000505401-mRNA-1">
    <property type="protein sequence ID" value="TASK_0000505401-mRNA-1"/>
    <property type="gene ID" value="TASK_0000505401"/>
</dbReference>
<evidence type="ECO:0000313" key="2">
    <source>
        <dbReference type="Proteomes" id="UP000282613"/>
    </source>
</evidence>
<name>A0A0R3W4R6_TAEAS</name>